<dbReference type="AlphaFoldDB" id="A0A0A9BSQ9"/>
<evidence type="ECO:0000313" key="1">
    <source>
        <dbReference type="EMBL" id="JAD66351.1"/>
    </source>
</evidence>
<accession>A0A0A9BSQ9</accession>
<protein>
    <submittedName>
        <fullName evidence="1">Uncharacterized protein</fullName>
    </submittedName>
</protein>
<name>A0A0A9BSQ9_ARUDO</name>
<reference evidence="1" key="2">
    <citation type="journal article" date="2015" name="Data Brief">
        <title>Shoot transcriptome of the giant reed, Arundo donax.</title>
        <authorList>
            <person name="Barrero R.A."/>
            <person name="Guerrero F.D."/>
            <person name="Moolhuijzen P."/>
            <person name="Goolsby J.A."/>
            <person name="Tidwell J."/>
            <person name="Bellgard S.E."/>
            <person name="Bellgard M.I."/>
        </authorList>
    </citation>
    <scope>NUCLEOTIDE SEQUENCE</scope>
    <source>
        <tissue evidence="1">Shoot tissue taken approximately 20 cm above the soil surface</tissue>
    </source>
</reference>
<reference evidence="1" key="1">
    <citation type="submission" date="2014-09" db="EMBL/GenBank/DDBJ databases">
        <authorList>
            <person name="Magalhaes I.L.F."/>
            <person name="Oliveira U."/>
            <person name="Santos F.R."/>
            <person name="Vidigal T.H.D.A."/>
            <person name="Brescovit A.D."/>
            <person name="Santos A.J."/>
        </authorList>
    </citation>
    <scope>NUCLEOTIDE SEQUENCE</scope>
    <source>
        <tissue evidence="1">Shoot tissue taken approximately 20 cm above the soil surface</tissue>
    </source>
</reference>
<proteinExistence type="predicted"/>
<dbReference type="EMBL" id="GBRH01231544">
    <property type="protein sequence ID" value="JAD66351.1"/>
    <property type="molecule type" value="Transcribed_RNA"/>
</dbReference>
<organism evidence="1">
    <name type="scientific">Arundo donax</name>
    <name type="common">Giant reed</name>
    <name type="synonym">Donax arundinaceus</name>
    <dbReference type="NCBI Taxonomy" id="35708"/>
    <lineage>
        <taxon>Eukaryota</taxon>
        <taxon>Viridiplantae</taxon>
        <taxon>Streptophyta</taxon>
        <taxon>Embryophyta</taxon>
        <taxon>Tracheophyta</taxon>
        <taxon>Spermatophyta</taxon>
        <taxon>Magnoliopsida</taxon>
        <taxon>Liliopsida</taxon>
        <taxon>Poales</taxon>
        <taxon>Poaceae</taxon>
        <taxon>PACMAD clade</taxon>
        <taxon>Arundinoideae</taxon>
        <taxon>Arundineae</taxon>
        <taxon>Arundo</taxon>
    </lineage>
</organism>
<sequence>MVLVMEASLEHTMARSLVGVETKSNP</sequence>